<dbReference type="SUPFAM" id="SSF100950">
    <property type="entry name" value="NagB/RpiA/CoA transferase-like"/>
    <property type="match status" value="2"/>
</dbReference>
<dbReference type="EMBL" id="BEHT01000010">
    <property type="protein sequence ID" value="GBC98443.1"/>
    <property type="molecule type" value="Genomic_DNA"/>
</dbReference>
<evidence type="ECO:0000256" key="2">
    <source>
        <dbReference type="ARBA" id="ARBA00023015"/>
    </source>
</evidence>
<comment type="similarity">
    <text evidence="1">Belongs to the SorC transcriptional regulatory family.</text>
</comment>
<name>A0A2H5XB80_9BACT</name>
<keyword evidence="2" id="KW-0805">Transcription regulation</keyword>
<dbReference type="AlphaFoldDB" id="A0A2H5XB80"/>
<evidence type="ECO:0000313" key="6">
    <source>
        <dbReference type="EMBL" id="GBC98443.1"/>
    </source>
</evidence>
<dbReference type="Gene3D" id="3.40.50.1360">
    <property type="match status" value="4"/>
</dbReference>
<evidence type="ECO:0000313" key="7">
    <source>
        <dbReference type="Proteomes" id="UP000236173"/>
    </source>
</evidence>
<reference evidence="7" key="1">
    <citation type="submission" date="2017-09" db="EMBL/GenBank/DDBJ databases">
        <title>Metaegenomics of thermophilic ammonia-oxidizing enrichment culture.</title>
        <authorList>
            <person name="Kato S."/>
            <person name="Suzuki K."/>
        </authorList>
    </citation>
    <scope>NUCLEOTIDE SEQUENCE [LARGE SCALE GENOMIC DNA]</scope>
</reference>
<dbReference type="Pfam" id="PF04198">
    <property type="entry name" value="Sugar-bind"/>
    <property type="match status" value="3"/>
</dbReference>
<dbReference type="InterPro" id="IPR051054">
    <property type="entry name" value="SorC_transcr_regulators"/>
</dbReference>
<protein>
    <submittedName>
        <fullName evidence="6">Transcriptional regulator LsrR</fullName>
    </submittedName>
</protein>
<dbReference type="PANTHER" id="PTHR34294:SF1">
    <property type="entry name" value="TRANSCRIPTIONAL REGULATOR LSRR"/>
    <property type="match status" value="1"/>
</dbReference>
<keyword evidence="3" id="KW-0238">DNA-binding</keyword>
<organism evidence="6 7">
    <name type="scientific">Candidatus Fervidibacter japonicus</name>
    <dbReference type="NCBI Taxonomy" id="2035412"/>
    <lineage>
        <taxon>Bacteria</taxon>
        <taxon>Candidatus Fervidibacterota</taxon>
        <taxon>Candidatus Fervidibacter</taxon>
    </lineage>
</organism>
<evidence type="ECO:0000256" key="4">
    <source>
        <dbReference type="ARBA" id="ARBA00023163"/>
    </source>
</evidence>
<sequence length="671" mass="73591">MATKAGRPNRTTTPLRAAPLSGRELYRVLRVCYEPAPRRPREVLQRLKAMLPYRDWSQRRLRRLLERALKDPRADGLLSITITPPNNERLAAALRDALPELREAIVIPSLSAIDPHAVSTYLGVAAAQTYAPRFRNGQGVGFSGGRSVGAMAQALWLPPALRPLRLYALTRCPPTVLGFTAEGIVSEIVAKNLWRSEHWENPPERFLEGYLNPQHLRPEHLDWAFVGVGTLEEGELLTDFAEALRFDVIAAKRAGVVAELLGHLFCADGLPPAQPLRPAALETVPLSLLRRMVRDGKSVIMLAGGAQKATALLALHRAQRAGGALFNGLVTDEECAQRLLHLCDQPIAEADAIWAHQCKRFWVAHLRFAASERCRTCKAMAQRLRLSERRVARLLDEAVHANGQRLAPLVWVQVKAPKPEPIAVLELESALMERLGLMEVRVVHPVRDEWAYPAIGAAAAQWLKERWQRVSVFSVGLGGGRAVRALLEALDLPFCLRHFPALQRLHLFALQARLRERVLWGGGHPDLLDAVIMRCFNTTEGGRVICHPFEGDAVAEGLDAVFVSVGAFEVGDREVLQESGVTMGEVAGAVGTLLSQPFDAAGQPLGRNLGERLRTLSLQRLRELVSHGVPVFALVRGAERAQAAASALRGGLFNGLVIDRIGAETLLNASG</sequence>
<feature type="domain" description="Sugar-binding" evidence="5">
    <location>
        <begin position="423"/>
        <end position="491"/>
    </location>
</feature>
<evidence type="ECO:0000256" key="3">
    <source>
        <dbReference type="ARBA" id="ARBA00023125"/>
    </source>
</evidence>
<keyword evidence="4" id="KW-0804">Transcription</keyword>
<comment type="caution">
    <text evidence="6">The sequence shown here is derived from an EMBL/GenBank/DDBJ whole genome shotgun (WGS) entry which is preliminary data.</text>
</comment>
<dbReference type="InterPro" id="IPR037171">
    <property type="entry name" value="NagB/RpiA_transferase-like"/>
</dbReference>
<dbReference type="PANTHER" id="PTHR34294">
    <property type="entry name" value="TRANSCRIPTIONAL REGULATOR-RELATED"/>
    <property type="match status" value="1"/>
</dbReference>
<accession>A0A2H5XB80</accession>
<evidence type="ECO:0000256" key="1">
    <source>
        <dbReference type="ARBA" id="ARBA00010466"/>
    </source>
</evidence>
<gene>
    <name evidence="6" type="primary">lsrR_3</name>
    <name evidence="6" type="ORF">HRbin17_00955</name>
</gene>
<dbReference type="InterPro" id="IPR007324">
    <property type="entry name" value="Sugar-bd_dom_put"/>
</dbReference>
<feature type="domain" description="Sugar-binding" evidence="5">
    <location>
        <begin position="220"/>
        <end position="340"/>
    </location>
</feature>
<dbReference type="Proteomes" id="UP000236173">
    <property type="component" value="Unassembled WGS sequence"/>
</dbReference>
<evidence type="ECO:0000259" key="5">
    <source>
        <dbReference type="Pfam" id="PF04198"/>
    </source>
</evidence>
<dbReference type="GO" id="GO:0003677">
    <property type="term" value="F:DNA binding"/>
    <property type="evidence" value="ECO:0007669"/>
    <property type="project" value="UniProtKB-KW"/>
</dbReference>
<proteinExistence type="inferred from homology"/>
<feature type="domain" description="Sugar-binding" evidence="5">
    <location>
        <begin position="556"/>
        <end position="668"/>
    </location>
</feature>
<dbReference type="GO" id="GO:0030246">
    <property type="term" value="F:carbohydrate binding"/>
    <property type="evidence" value="ECO:0007669"/>
    <property type="project" value="InterPro"/>
</dbReference>